<keyword evidence="4" id="KW-1185">Reference proteome</keyword>
<feature type="compositionally biased region" description="Polar residues" evidence="1">
    <location>
        <begin position="1"/>
        <end position="18"/>
    </location>
</feature>
<feature type="domain" description="NADH:flavin oxidoreductase/NADH oxidase N-terminal" evidence="2">
    <location>
        <begin position="23"/>
        <end position="350"/>
    </location>
</feature>
<name>A0A8J2HTV1_9PLEO</name>
<organism evidence="3 4">
    <name type="scientific">Alternaria atra</name>
    <dbReference type="NCBI Taxonomy" id="119953"/>
    <lineage>
        <taxon>Eukaryota</taxon>
        <taxon>Fungi</taxon>
        <taxon>Dikarya</taxon>
        <taxon>Ascomycota</taxon>
        <taxon>Pezizomycotina</taxon>
        <taxon>Dothideomycetes</taxon>
        <taxon>Pleosporomycetidae</taxon>
        <taxon>Pleosporales</taxon>
        <taxon>Pleosporineae</taxon>
        <taxon>Pleosporaceae</taxon>
        <taxon>Alternaria</taxon>
        <taxon>Alternaria sect. Ulocladioides</taxon>
    </lineage>
</organism>
<dbReference type="InterPro" id="IPR045247">
    <property type="entry name" value="Oye-like"/>
</dbReference>
<dbReference type="Gene3D" id="3.20.20.70">
    <property type="entry name" value="Aldolase class I"/>
    <property type="match status" value="1"/>
</dbReference>
<accession>A0A8J2HTV1</accession>
<feature type="region of interest" description="Disordered" evidence="1">
    <location>
        <begin position="1"/>
        <end position="20"/>
    </location>
</feature>
<dbReference type="EMBL" id="CAJRGZ010000015">
    <property type="protein sequence ID" value="CAG5144242.1"/>
    <property type="molecule type" value="Genomic_DNA"/>
</dbReference>
<evidence type="ECO:0000313" key="3">
    <source>
        <dbReference type="EMBL" id="CAG5144242.1"/>
    </source>
</evidence>
<proteinExistence type="predicted"/>
<dbReference type="GO" id="GO:0010181">
    <property type="term" value="F:FMN binding"/>
    <property type="evidence" value="ECO:0007669"/>
    <property type="project" value="InterPro"/>
</dbReference>
<dbReference type="PANTHER" id="PTHR22893:SF91">
    <property type="entry name" value="NADPH DEHYDROGENASE 2-RELATED"/>
    <property type="match status" value="1"/>
</dbReference>
<dbReference type="FunFam" id="3.20.20.70:FF:000138">
    <property type="entry name" value="NADPH dehydrogenase 1"/>
    <property type="match status" value="1"/>
</dbReference>
<dbReference type="Pfam" id="PF00724">
    <property type="entry name" value="Oxidored_FMN"/>
    <property type="match status" value="1"/>
</dbReference>
<dbReference type="GeneID" id="67012849"/>
<dbReference type="CDD" id="cd02933">
    <property type="entry name" value="OYE_like_FMN"/>
    <property type="match status" value="1"/>
</dbReference>
<evidence type="ECO:0000256" key="1">
    <source>
        <dbReference type="SAM" id="MobiDB-lite"/>
    </source>
</evidence>
<comment type="caution">
    <text evidence="3">The sequence shown here is derived from an EMBL/GenBank/DDBJ whole genome shotgun (WGS) entry which is preliminary data.</text>
</comment>
<dbReference type="RefSeq" id="XP_043165038.1">
    <property type="nucleotide sequence ID" value="XM_043309103.1"/>
</dbReference>
<sequence length="383" mass="42429">MSDELSNLPKSNTHNTKMSAERLFQPLKVGSMELKNRIAMAPLTRFRVNDNHEILPMAAQYYGQRAVAPGTLLITEATLVSKQSGGYANVPGIYTQAQIDAWKPVTKAVHEKGSYIYLQLWALGRVANKDFAQANGITVKSSSATSLGEGYATPKEMTVDEIKQSVSDYAQAAKNAIEAGFDGVEIHAANGYLIDQFLQDTCNKRTDSYGGSVENRSRFAVEVTQAVSEAVGADKTGIRLSPFSEFQGMKMKDPIPQFTDIMKRLDAFNLAYLHLVEARVSGNADIEGYDSLNPLLPHYSGKLLIAGGLKAEDAKKLVEEHKDRDVVAVFGRYFISTPDIVFRIEKGIELTPYDRDTFYVPKSEKGYIDYPYSKEFKEAHPNL</sequence>
<dbReference type="OrthoDB" id="276546at2759"/>
<dbReference type="PANTHER" id="PTHR22893">
    <property type="entry name" value="NADH OXIDOREDUCTASE-RELATED"/>
    <property type="match status" value="1"/>
</dbReference>
<evidence type="ECO:0000313" key="4">
    <source>
        <dbReference type="Proteomes" id="UP000676310"/>
    </source>
</evidence>
<dbReference type="GO" id="GO:0003959">
    <property type="term" value="F:NADPH dehydrogenase activity"/>
    <property type="evidence" value="ECO:0007669"/>
    <property type="project" value="TreeGrafter"/>
</dbReference>
<dbReference type="InterPro" id="IPR001155">
    <property type="entry name" value="OxRdtase_FMN_N"/>
</dbReference>
<protein>
    <recommendedName>
        <fullName evidence="2">NADH:flavin oxidoreductase/NADH oxidase N-terminal domain-containing protein</fullName>
    </recommendedName>
</protein>
<gene>
    <name evidence="3" type="ORF">ALTATR162_LOCUS1507</name>
</gene>
<dbReference type="InterPro" id="IPR013785">
    <property type="entry name" value="Aldolase_TIM"/>
</dbReference>
<dbReference type="Proteomes" id="UP000676310">
    <property type="component" value="Unassembled WGS sequence"/>
</dbReference>
<reference evidence="3" key="1">
    <citation type="submission" date="2021-05" db="EMBL/GenBank/DDBJ databases">
        <authorList>
            <person name="Stam R."/>
        </authorList>
    </citation>
    <scope>NUCLEOTIDE SEQUENCE</scope>
    <source>
        <strain evidence="3">CS162</strain>
    </source>
</reference>
<dbReference type="SUPFAM" id="SSF51395">
    <property type="entry name" value="FMN-linked oxidoreductases"/>
    <property type="match status" value="1"/>
</dbReference>
<evidence type="ECO:0000259" key="2">
    <source>
        <dbReference type="Pfam" id="PF00724"/>
    </source>
</evidence>
<dbReference type="AlphaFoldDB" id="A0A8J2HTV1"/>